<dbReference type="PANTHER" id="PTHR12526:SF510">
    <property type="entry name" value="D-INOSITOL 3-PHOSPHATE GLYCOSYLTRANSFERASE"/>
    <property type="match status" value="1"/>
</dbReference>
<evidence type="ECO:0000256" key="1">
    <source>
        <dbReference type="ARBA" id="ARBA00022676"/>
    </source>
</evidence>
<evidence type="ECO:0000259" key="3">
    <source>
        <dbReference type="Pfam" id="PF00534"/>
    </source>
</evidence>
<reference evidence="5 6" key="1">
    <citation type="submission" date="2013-12" db="EMBL/GenBank/DDBJ databases">
        <authorList>
            <consortium name="DOE Joint Genome Institute"/>
            <person name="Eisen J."/>
            <person name="Huntemann M."/>
            <person name="Han J."/>
            <person name="Chen A."/>
            <person name="Kyrpides N."/>
            <person name="Mavromatis K."/>
            <person name="Markowitz V."/>
            <person name="Palaniappan K."/>
            <person name="Ivanova N."/>
            <person name="Schaumberg A."/>
            <person name="Pati A."/>
            <person name="Liolios K."/>
            <person name="Nordberg H.P."/>
            <person name="Cantor M.N."/>
            <person name="Hua S.X."/>
            <person name="Woyke T."/>
        </authorList>
    </citation>
    <scope>NUCLEOTIDE SEQUENCE [LARGE SCALE GENOMIC DNA]</scope>
    <source>
        <strain evidence="6">DSM 19437</strain>
    </source>
</reference>
<dbReference type="PANTHER" id="PTHR12526">
    <property type="entry name" value="GLYCOSYLTRANSFERASE"/>
    <property type="match status" value="1"/>
</dbReference>
<keyword evidence="6" id="KW-1185">Reference proteome</keyword>
<evidence type="ECO:0000313" key="6">
    <source>
        <dbReference type="Proteomes" id="UP000003586"/>
    </source>
</evidence>
<evidence type="ECO:0000256" key="2">
    <source>
        <dbReference type="ARBA" id="ARBA00022679"/>
    </source>
</evidence>
<dbReference type="InterPro" id="IPR001296">
    <property type="entry name" value="Glyco_trans_1"/>
</dbReference>
<dbReference type="SUPFAM" id="SSF53756">
    <property type="entry name" value="UDP-Glycosyltransferase/glycogen phosphorylase"/>
    <property type="match status" value="1"/>
</dbReference>
<dbReference type="InterPro" id="IPR028098">
    <property type="entry name" value="Glyco_trans_4-like_N"/>
</dbReference>
<dbReference type="RefSeq" id="WP_008584437.1">
    <property type="nucleotide sequence ID" value="NZ_CP007035.1"/>
</dbReference>
<keyword evidence="2 5" id="KW-0808">Transferase</keyword>
<keyword evidence="1" id="KW-0328">Glycosyltransferase</keyword>
<organism evidence="5 6">
    <name type="scientific">Niabella soli DSM 19437</name>
    <dbReference type="NCBI Taxonomy" id="929713"/>
    <lineage>
        <taxon>Bacteria</taxon>
        <taxon>Pseudomonadati</taxon>
        <taxon>Bacteroidota</taxon>
        <taxon>Chitinophagia</taxon>
        <taxon>Chitinophagales</taxon>
        <taxon>Chitinophagaceae</taxon>
        <taxon>Niabella</taxon>
    </lineage>
</organism>
<dbReference type="EMBL" id="CP007035">
    <property type="protein sequence ID" value="AHF15263.1"/>
    <property type="molecule type" value="Genomic_DNA"/>
</dbReference>
<dbReference type="STRING" id="929713.NIASO_09025"/>
<dbReference type="Pfam" id="PF00534">
    <property type="entry name" value="Glycos_transf_1"/>
    <property type="match status" value="1"/>
</dbReference>
<accession>W0F0C0</accession>
<sequence>MAKISIIGPAHPLRGGLATFDHRLAKAFQEMGHTCAIWSFALQYPSFLFPGKSQFTDEPAPENILIHTKINSVNPLNWIRTGNTLAKEAPDIVVVRYWLPFMGPALGTILRLVRKNKKTKIICIADNILPHEKRPGDKPFTRYFIKACDAFITMSEKVLTDLRIFTSKPAVLVHHPLYDTFGTPVSKEVAREHLNLPTEEKIILFFGFIRKYKGLDLLLKAFSDLMQDAQRITHNAERIERETADGSDQKLEIKLLIAGEFYEDATAYQELIGQLNIRDQVILKTDFIPDSEVRYYLCAADLLVQPYKNATQSGVTPLAYYFEKPMVVTNVGGLPSLVPHGKSGLVAEPEPAAIATAIKEFFQLGADHFIPHLRTEKQKYSWDRLVTAITDLADKIHNNDPQK</sequence>
<gene>
    <name evidence="5" type="ORF">NIASO_09025</name>
</gene>
<protein>
    <submittedName>
        <fullName evidence="5">Glycosyltransferase</fullName>
    </submittedName>
</protein>
<dbReference type="GO" id="GO:0016757">
    <property type="term" value="F:glycosyltransferase activity"/>
    <property type="evidence" value="ECO:0007669"/>
    <property type="project" value="UniProtKB-KW"/>
</dbReference>
<dbReference type="KEGG" id="nso:NIASO_09025"/>
<evidence type="ECO:0000259" key="4">
    <source>
        <dbReference type="Pfam" id="PF13439"/>
    </source>
</evidence>
<dbReference type="AlphaFoldDB" id="W0F0C0"/>
<evidence type="ECO:0000313" key="5">
    <source>
        <dbReference type="EMBL" id="AHF15263.1"/>
    </source>
</evidence>
<dbReference type="eggNOG" id="COG0438">
    <property type="taxonomic scope" value="Bacteria"/>
</dbReference>
<dbReference type="HOGENOM" id="CLU_009583_6_2_10"/>
<dbReference type="Pfam" id="PF13439">
    <property type="entry name" value="Glyco_transf_4"/>
    <property type="match status" value="1"/>
</dbReference>
<proteinExistence type="predicted"/>
<feature type="domain" description="Glycosyltransferase subfamily 4-like N-terminal" evidence="4">
    <location>
        <begin position="15"/>
        <end position="164"/>
    </location>
</feature>
<name>W0F0C0_9BACT</name>
<dbReference type="OrthoDB" id="9771846at2"/>
<dbReference type="Proteomes" id="UP000003586">
    <property type="component" value="Chromosome"/>
</dbReference>
<feature type="domain" description="Glycosyl transferase family 1" evidence="3">
    <location>
        <begin position="187"/>
        <end position="363"/>
    </location>
</feature>
<dbReference type="Gene3D" id="3.40.50.2000">
    <property type="entry name" value="Glycogen Phosphorylase B"/>
    <property type="match status" value="2"/>
</dbReference>